<evidence type="ECO:0000256" key="7">
    <source>
        <dbReference type="SAM" id="Phobius"/>
    </source>
</evidence>
<keyword evidence="4" id="KW-0808">Transferase</keyword>
<feature type="non-terminal residue" evidence="9">
    <location>
        <position position="201"/>
    </location>
</feature>
<comment type="caution">
    <text evidence="9">The sequence shown here is derived from an EMBL/GenBank/DDBJ whole genome shotgun (WGS) entry which is preliminary data.</text>
</comment>
<keyword evidence="5" id="KW-0479">Metal-binding</keyword>
<dbReference type="GO" id="GO:0005829">
    <property type="term" value="C:cytosol"/>
    <property type="evidence" value="ECO:0007669"/>
    <property type="project" value="TreeGrafter"/>
</dbReference>
<evidence type="ECO:0000313" key="9">
    <source>
        <dbReference type="EMBL" id="GAJ22868.1"/>
    </source>
</evidence>
<dbReference type="PANTHER" id="PTHR45833:SF1">
    <property type="entry name" value="METHIONINE SYNTHASE"/>
    <property type="match status" value="1"/>
</dbReference>
<keyword evidence="7" id="KW-0812">Transmembrane</keyword>
<dbReference type="GO" id="GO:0031419">
    <property type="term" value="F:cobalamin binding"/>
    <property type="evidence" value="ECO:0007669"/>
    <property type="project" value="UniProtKB-KW"/>
</dbReference>
<comment type="similarity">
    <text evidence="1">Belongs to the vitamin-B12 dependent methionine synthase family.</text>
</comment>
<dbReference type="Gene3D" id="3.20.20.20">
    <property type="entry name" value="Dihydropteroate synthase-like"/>
    <property type="match status" value="1"/>
</dbReference>
<keyword evidence="7" id="KW-0472">Membrane</keyword>
<dbReference type="SUPFAM" id="SSF51717">
    <property type="entry name" value="Dihydropteroate synthetase-like"/>
    <property type="match status" value="1"/>
</dbReference>
<dbReference type="GO" id="GO:0046653">
    <property type="term" value="P:tetrahydrofolate metabolic process"/>
    <property type="evidence" value="ECO:0007669"/>
    <property type="project" value="TreeGrafter"/>
</dbReference>
<evidence type="ECO:0000256" key="2">
    <source>
        <dbReference type="ARBA" id="ARBA00022603"/>
    </source>
</evidence>
<feature type="transmembrane region" description="Helical" evidence="7">
    <location>
        <begin position="177"/>
        <end position="198"/>
    </location>
</feature>
<dbReference type="PROSITE" id="PS50972">
    <property type="entry name" value="PTERIN_BINDING"/>
    <property type="match status" value="1"/>
</dbReference>
<dbReference type="GO" id="GO:0050667">
    <property type="term" value="P:homocysteine metabolic process"/>
    <property type="evidence" value="ECO:0007669"/>
    <property type="project" value="TreeGrafter"/>
</dbReference>
<sequence>LAQVEAGADILDVNVGSSNVDEVSLLPQVVQAVMDTVDVPLCLDSTNPQALEAALKTYRGKPIVNSVNGEEHSLEKILPLVQKYGAAIIGLTMDDEGIPNSPERRVAIAHKIVERAETLGIPRQDVIIDCLAMTVGADSRAGLVVIEAIRRVKAELGVNQTLGASNISFGMPDRNLLTSYFLAIAIAAGVTCPIVDVARVR</sequence>
<dbReference type="InterPro" id="IPR050554">
    <property type="entry name" value="Met_Synthase/Corrinoid"/>
</dbReference>
<evidence type="ECO:0000256" key="6">
    <source>
        <dbReference type="ARBA" id="ARBA00023285"/>
    </source>
</evidence>
<dbReference type="GO" id="GO:0008705">
    <property type="term" value="F:methionine synthase activity"/>
    <property type="evidence" value="ECO:0007669"/>
    <property type="project" value="TreeGrafter"/>
</dbReference>
<dbReference type="GO" id="GO:0046872">
    <property type="term" value="F:metal ion binding"/>
    <property type="evidence" value="ECO:0007669"/>
    <property type="project" value="UniProtKB-KW"/>
</dbReference>
<organism evidence="9">
    <name type="scientific">marine sediment metagenome</name>
    <dbReference type="NCBI Taxonomy" id="412755"/>
    <lineage>
        <taxon>unclassified sequences</taxon>
        <taxon>metagenomes</taxon>
        <taxon>ecological metagenomes</taxon>
    </lineage>
</organism>
<name>X1UZE0_9ZZZZ</name>
<accession>X1UZE0</accession>
<feature type="domain" description="Pterin-binding" evidence="8">
    <location>
        <begin position="1"/>
        <end position="201"/>
    </location>
</feature>
<keyword evidence="3" id="KW-0846">Cobalamin</keyword>
<evidence type="ECO:0000256" key="3">
    <source>
        <dbReference type="ARBA" id="ARBA00022628"/>
    </source>
</evidence>
<keyword evidence="7" id="KW-1133">Transmembrane helix</keyword>
<evidence type="ECO:0000256" key="4">
    <source>
        <dbReference type="ARBA" id="ARBA00022679"/>
    </source>
</evidence>
<dbReference type="Pfam" id="PF00809">
    <property type="entry name" value="Pterin_bind"/>
    <property type="match status" value="1"/>
</dbReference>
<dbReference type="InterPro" id="IPR011005">
    <property type="entry name" value="Dihydropteroate_synth-like_sf"/>
</dbReference>
<evidence type="ECO:0000259" key="8">
    <source>
        <dbReference type="PROSITE" id="PS50972"/>
    </source>
</evidence>
<feature type="non-terminal residue" evidence="9">
    <location>
        <position position="1"/>
    </location>
</feature>
<keyword evidence="6" id="KW-0170">Cobalt</keyword>
<reference evidence="9" key="1">
    <citation type="journal article" date="2014" name="Front. Microbiol.">
        <title>High frequency of phylogenetically diverse reductive dehalogenase-homologous genes in deep subseafloor sedimentary metagenomes.</title>
        <authorList>
            <person name="Kawai M."/>
            <person name="Futagami T."/>
            <person name="Toyoda A."/>
            <person name="Takaki Y."/>
            <person name="Nishi S."/>
            <person name="Hori S."/>
            <person name="Arai W."/>
            <person name="Tsubouchi T."/>
            <person name="Morono Y."/>
            <person name="Uchiyama I."/>
            <person name="Ito T."/>
            <person name="Fujiyama A."/>
            <person name="Inagaki F."/>
            <person name="Takami H."/>
        </authorList>
    </citation>
    <scope>NUCLEOTIDE SEQUENCE</scope>
    <source>
        <strain evidence="9">Expedition CK06-06</strain>
    </source>
</reference>
<evidence type="ECO:0000256" key="5">
    <source>
        <dbReference type="ARBA" id="ARBA00022723"/>
    </source>
</evidence>
<proteinExistence type="inferred from homology"/>
<dbReference type="PANTHER" id="PTHR45833">
    <property type="entry name" value="METHIONINE SYNTHASE"/>
    <property type="match status" value="1"/>
</dbReference>
<dbReference type="AlphaFoldDB" id="X1UZE0"/>
<keyword evidence="2" id="KW-0489">Methyltransferase</keyword>
<gene>
    <name evidence="9" type="ORF">S12H4_57410</name>
</gene>
<dbReference type="GO" id="GO:0032259">
    <property type="term" value="P:methylation"/>
    <property type="evidence" value="ECO:0007669"/>
    <property type="project" value="UniProtKB-KW"/>
</dbReference>
<dbReference type="EMBL" id="BARW01037126">
    <property type="protein sequence ID" value="GAJ22868.1"/>
    <property type="molecule type" value="Genomic_DNA"/>
</dbReference>
<evidence type="ECO:0000256" key="1">
    <source>
        <dbReference type="ARBA" id="ARBA00010398"/>
    </source>
</evidence>
<protein>
    <recommendedName>
        <fullName evidence="8">Pterin-binding domain-containing protein</fullName>
    </recommendedName>
</protein>
<dbReference type="InterPro" id="IPR000489">
    <property type="entry name" value="Pterin-binding_dom"/>
</dbReference>